<gene>
    <name evidence="1" type="ORF">WKR92_01660</name>
</gene>
<proteinExistence type="predicted"/>
<evidence type="ECO:0008006" key="3">
    <source>
        <dbReference type="Google" id="ProtNLM"/>
    </source>
</evidence>
<comment type="caution">
    <text evidence="1">The sequence shown here is derived from an EMBL/GenBank/DDBJ whole genome shotgun (WGS) entry which is preliminary data.</text>
</comment>
<keyword evidence="2" id="KW-1185">Reference proteome</keyword>
<name>A0ABV5CAG6_9SPHI</name>
<dbReference type="Proteomes" id="UP001580928">
    <property type="component" value="Unassembled WGS sequence"/>
</dbReference>
<organism evidence="1 2">
    <name type="scientific">Albibacterium profundi</name>
    <dbReference type="NCBI Taxonomy" id="3134906"/>
    <lineage>
        <taxon>Bacteria</taxon>
        <taxon>Pseudomonadati</taxon>
        <taxon>Bacteroidota</taxon>
        <taxon>Sphingobacteriia</taxon>
        <taxon>Sphingobacteriales</taxon>
        <taxon>Sphingobacteriaceae</taxon>
        <taxon>Albibacterium</taxon>
    </lineage>
</organism>
<sequence>MTKGRMFIRQFFALLVIFTLAYAQTLLLMHEKHSTEHRHDLSNEESSAHVLTLKCGICDYIFHKQSDPALILSPQSLTITLPAIDLIVDRSFPGITHRLIGQHLNRGPPLA</sequence>
<dbReference type="EMBL" id="JBBVGT010000002">
    <property type="protein sequence ID" value="MFB5944531.1"/>
    <property type="molecule type" value="Genomic_DNA"/>
</dbReference>
<dbReference type="RefSeq" id="WP_375556096.1">
    <property type="nucleotide sequence ID" value="NZ_JBBVGT010000002.1"/>
</dbReference>
<reference evidence="1 2" key="1">
    <citation type="submission" date="2024-04" db="EMBL/GenBank/DDBJ databases">
        <title>Albibacterium profundi sp. nov., isolated from sediment of the Challenger Deep of Mariana Trench.</title>
        <authorList>
            <person name="Wang Y."/>
        </authorList>
    </citation>
    <scope>NUCLEOTIDE SEQUENCE [LARGE SCALE GENOMIC DNA]</scope>
    <source>
        <strain evidence="1 2">RHL897</strain>
    </source>
</reference>
<accession>A0ABV5CAG6</accession>
<protein>
    <recommendedName>
        <fullName evidence="3">DUF2946 domain-containing protein</fullName>
    </recommendedName>
</protein>
<evidence type="ECO:0000313" key="1">
    <source>
        <dbReference type="EMBL" id="MFB5944531.1"/>
    </source>
</evidence>
<evidence type="ECO:0000313" key="2">
    <source>
        <dbReference type="Proteomes" id="UP001580928"/>
    </source>
</evidence>